<proteinExistence type="predicted"/>
<name>A0AAU9E3L9_9FIRM</name>
<evidence type="ECO:0000313" key="2">
    <source>
        <dbReference type="EMBL" id="BEP28515.1"/>
    </source>
</evidence>
<dbReference type="EMBL" id="AP028654">
    <property type="protein sequence ID" value="BEP28515.1"/>
    <property type="molecule type" value="Genomic_DNA"/>
</dbReference>
<dbReference type="SUPFAM" id="SSF64307">
    <property type="entry name" value="SirA-like"/>
    <property type="match status" value="1"/>
</dbReference>
<evidence type="ECO:0000259" key="1">
    <source>
        <dbReference type="PROSITE" id="PS01148"/>
    </source>
</evidence>
<dbReference type="Proteomes" id="UP001321786">
    <property type="component" value="Chromosome"/>
</dbReference>
<dbReference type="RefSeq" id="WP_338536831.1">
    <property type="nucleotide sequence ID" value="NZ_AP028654.1"/>
</dbReference>
<dbReference type="CDD" id="cd00291">
    <property type="entry name" value="SirA_YedF_YeeD"/>
    <property type="match status" value="1"/>
</dbReference>
<gene>
    <name evidence="2" type="ORF">HLPR_08460</name>
</gene>
<protein>
    <submittedName>
        <fullName evidence="2">Sulfurtransferase TusA family protein</fullName>
    </submittedName>
</protein>
<dbReference type="KEGG" id="hprf:HLPR_08460"/>
<feature type="domain" description="UPF0033" evidence="1">
    <location>
        <begin position="4"/>
        <end position="28"/>
    </location>
</feature>
<dbReference type="InterPro" id="IPR001455">
    <property type="entry name" value="TusA-like"/>
</dbReference>
<keyword evidence="3" id="KW-1185">Reference proteome</keyword>
<dbReference type="Pfam" id="PF01206">
    <property type="entry name" value="TusA"/>
    <property type="match status" value="1"/>
</dbReference>
<reference evidence="2 3" key="1">
    <citation type="submission" date="2023-08" db="EMBL/GenBank/DDBJ databases">
        <title>Helicovermis profunda gen. nov., sp. nov., a novel mesophilic, fermentative bacterium within the Bacillota from a deep-sea hydrothermal vent chimney.</title>
        <authorList>
            <person name="Miyazaki U."/>
            <person name="Mizutani D."/>
            <person name="Hashimoto Y."/>
            <person name="Tame A."/>
            <person name="Sawayama S."/>
            <person name="Miyazaki J."/>
            <person name="Takai K."/>
            <person name="Nakagawa S."/>
        </authorList>
    </citation>
    <scope>NUCLEOTIDE SEQUENCE [LARGE SCALE GENOMIC DNA]</scope>
    <source>
        <strain evidence="2 3">S502</strain>
    </source>
</reference>
<organism evidence="2 3">
    <name type="scientific">Helicovermis profundi</name>
    <dbReference type="NCBI Taxonomy" id="3065157"/>
    <lineage>
        <taxon>Bacteria</taxon>
        <taxon>Bacillati</taxon>
        <taxon>Bacillota</taxon>
        <taxon>Clostridia</taxon>
        <taxon>Helicovermis</taxon>
    </lineage>
</organism>
<dbReference type="AlphaFoldDB" id="A0AAU9E3L9"/>
<dbReference type="PROSITE" id="PS01148">
    <property type="entry name" value="UPF0033"/>
    <property type="match status" value="1"/>
</dbReference>
<accession>A0AAU9E3L9</accession>
<sequence>MLKIDCFGDICPIPILKIQKQLKLTNYGDKFMIITDHSCVMESIFDTFNGSNLKIDSNEVMNGVWEITIKRIK</sequence>
<dbReference type="InterPro" id="IPR036868">
    <property type="entry name" value="TusA-like_sf"/>
</dbReference>
<evidence type="ECO:0000313" key="3">
    <source>
        <dbReference type="Proteomes" id="UP001321786"/>
    </source>
</evidence>
<dbReference type="Gene3D" id="3.30.110.40">
    <property type="entry name" value="TusA-like domain"/>
    <property type="match status" value="1"/>
</dbReference>